<evidence type="ECO:0000313" key="3">
    <source>
        <dbReference type="EMBL" id="HIR01840.1"/>
    </source>
</evidence>
<dbReference type="InterPro" id="IPR006015">
    <property type="entry name" value="Universal_stress_UspA"/>
</dbReference>
<protein>
    <submittedName>
        <fullName evidence="3">Universal stress protein</fullName>
    </submittedName>
</protein>
<proteinExistence type="inferred from homology"/>
<dbReference type="Pfam" id="PF00582">
    <property type="entry name" value="Usp"/>
    <property type="match status" value="2"/>
</dbReference>
<dbReference type="CDD" id="cd00293">
    <property type="entry name" value="USP-like"/>
    <property type="match status" value="1"/>
</dbReference>
<dbReference type="SUPFAM" id="SSF52402">
    <property type="entry name" value="Adenine nucleotide alpha hydrolases-like"/>
    <property type="match status" value="2"/>
</dbReference>
<feature type="domain" description="UspA" evidence="2">
    <location>
        <begin position="1"/>
        <end position="135"/>
    </location>
</feature>
<organism evidence="3 4">
    <name type="scientific">Candidatus Aveggerthella stercoripullorum</name>
    <dbReference type="NCBI Taxonomy" id="2840688"/>
    <lineage>
        <taxon>Bacteria</taxon>
        <taxon>Bacillati</taxon>
        <taxon>Actinomycetota</taxon>
        <taxon>Coriobacteriia</taxon>
        <taxon>Eggerthellales</taxon>
        <taxon>Eggerthellaceae</taxon>
        <taxon>Eggerthellaceae incertae sedis</taxon>
        <taxon>Candidatus Aveggerthella</taxon>
    </lineage>
</organism>
<dbReference type="Proteomes" id="UP000824261">
    <property type="component" value="Unassembled WGS sequence"/>
</dbReference>
<sequence length="285" mass="30116">MFNSIVVGIDGTDRGARALEWAARTAEREGAGLTLLAIIDESVVQAYGTPAEDLRGSIEQMLESERARMLECHPNLETSTAIVSGKIVECLTDAAQKHDMIVMGSHHGPSVGETIGGAKGLRVSISTDVPTVVVPADWDPDAERTGIVVGIGPDDSSDDAIQFGVHVALLLDEPLRLVSAWGLPPMLSRSAEAMGGGLQPVGAQFQRNLDAIVARLKEEYPSLQVTGEAVEGSAPSRVLVDCSKECRTLVLGTHSRKALGRAVFGSVTHSVLLNLQTPTVVVPKK</sequence>
<accession>A0A9D1A115</accession>
<reference evidence="3" key="2">
    <citation type="journal article" date="2021" name="PeerJ">
        <title>Extensive microbial diversity within the chicken gut microbiome revealed by metagenomics and culture.</title>
        <authorList>
            <person name="Gilroy R."/>
            <person name="Ravi A."/>
            <person name="Getino M."/>
            <person name="Pursley I."/>
            <person name="Horton D.L."/>
            <person name="Alikhan N.F."/>
            <person name="Baker D."/>
            <person name="Gharbi K."/>
            <person name="Hall N."/>
            <person name="Watson M."/>
            <person name="Adriaenssens E.M."/>
            <person name="Foster-Nyarko E."/>
            <person name="Jarju S."/>
            <person name="Secka A."/>
            <person name="Antonio M."/>
            <person name="Oren A."/>
            <person name="Chaudhuri R.R."/>
            <person name="La Ragione R."/>
            <person name="Hildebrand F."/>
            <person name="Pallen M.J."/>
        </authorList>
    </citation>
    <scope>NUCLEOTIDE SEQUENCE</scope>
    <source>
        <strain evidence="3">ChiGjej1B1-2707</strain>
    </source>
</reference>
<dbReference type="PANTHER" id="PTHR46268">
    <property type="entry name" value="STRESS RESPONSE PROTEIN NHAX"/>
    <property type="match status" value="1"/>
</dbReference>
<dbReference type="EMBL" id="DVGB01000076">
    <property type="protein sequence ID" value="HIR01840.1"/>
    <property type="molecule type" value="Genomic_DNA"/>
</dbReference>
<gene>
    <name evidence="3" type="ORF">IAA69_06225</name>
</gene>
<comment type="similarity">
    <text evidence="1">Belongs to the universal stress protein A family.</text>
</comment>
<evidence type="ECO:0000256" key="1">
    <source>
        <dbReference type="ARBA" id="ARBA00008791"/>
    </source>
</evidence>
<feature type="domain" description="UspA" evidence="2">
    <location>
        <begin position="147"/>
        <end position="283"/>
    </location>
</feature>
<dbReference type="InterPro" id="IPR006016">
    <property type="entry name" value="UspA"/>
</dbReference>
<evidence type="ECO:0000259" key="2">
    <source>
        <dbReference type="Pfam" id="PF00582"/>
    </source>
</evidence>
<dbReference type="AlphaFoldDB" id="A0A9D1A115"/>
<dbReference type="PRINTS" id="PR01438">
    <property type="entry name" value="UNVRSLSTRESS"/>
</dbReference>
<reference evidence="3" key="1">
    <citation type="submission" date="2020-10" db="EMBL/GenBank/DDBJ databases">
        <authorList>
            <person name="Gilroy R."/>
        </authorList>
    </citation>
    <scope>NUCLEOTIDE SEQUENCE</scope>
    <source>
        <strain evidence="3">ChiGjej1B1-2707</strain>
    </source>
</reference>
<evidence type="ECO:0000313" key="4">
    <source>
        <dbReference type="Proteomes" id="UP000824261"/>
    </source>
</evidence>
<dbReference type="InterPro" id="IPR014729">
    <property type="entry name" value="Rossmann-like_a/b/a_fold"/>
</dbReference>
<comment type="caution">
    <text evidence="3">The sequence shown here is derived from an EMBL/GenBank/DDBJ whole genome shotgun (WGS) entry which is preliminary data.</text>
</comment>
<dbReference type="PANTHER" id="PTHR46268:SF6">
    <property type="entry name" value="UNIVERSAL STRESS PROTEIN UP12"/>
    <property type="match status" value="1"/>
</dbReference>
<name>A0A9D1A115_9ACTN</name>
<dbReference type="Gene3D" id="3.40.50.620">
    <property type="entry name" value="HUPs"/>
    <property type="match status" value="2"/>
</dbReference>